<protein>
    <submittedName>
        <fullName evidence="2">ABC transporter</fullName>
    </submittedName>
</protein>
<keyword evidence="1" id="KW-0472">Membrane</keyword>
<dbReference type="EMBL" id="JAINUL010000001">
    <property type="protein sequence ID" value="MCC0095330.1"/>
    <property type="molecule type" value="Genomic_DNA"/>
</dbReference>
<evidence type="ECO:0000313" key="2">
    <source>
        <dbReference type="EMBL" id="MCC0095330.1"/>
    </source>
</evidence>
<proteinExistence type="predicted"/>
<dbReference type="Proteomes" id="UP001520654">
    <property type="component" value="Unassembled WGS sequence"/>
</dbReference>
<gene>
    <name evidence="2" type="ORF">K7B10_11160</name>
</gene>
<dbReference type="RefSeq" id="WP_229335984.1">
    <property type="nucleotide sequence ID" value="NZ_JAINUL010000001.1"/>
</dbReference>
<sequence>MTGLLRYQCALLLRSQRWIAPLLLYAAFLAAGVRPGDPLLDSLGFAAAGLVPVTAWLVRVCVTNEPAAARDCAAAAVGPVRVHAAALLTALGGALLAGAAGTAAVLLIGDSGRAEHVDPGDAALAGVLAALACALTGAAVGALCSRPLLRSTGVAVLAGGLGSLLAWGIAGSPARSAVTALVEGSRAQAVTLPVAAFAGALALACGAGAVACLVSARRG</sequence>
<reference evidence="2 3" key="1">
    <citation type="submission" date="2021-08" db="EMBL/GenBank/DDBJ databases">
        <title>Genomic Architecture of Streptomyces flavotricini NGL1 and Streptomyces erythrochromogenes HMS4 With Differential Plant Beneficial attributes and laccase production capabilities.</title>
        <authorList>
            <person name="Salwan R."/>
            <person name="Kaur R."/>
            <person name="Sharma V."/>
        </authorList>
    </citation>
    <scope>NUCLEOTIDE SEQUENCE [LARGE SCALE GENOMIC DNA]</scope>
    <source>
        <strain evidence="2 3">NGL1</strain>
    </source>
</reference>
<evidence type="ECO:0000313" key="3">
    <source>
        <dbReference type="Proteomes" id="UP001520654"/>
    </source>
</evidence>
<feature type="transmembrane region" description="Helical" evidence="1">
    <location>
        <begin position="190"/>
        <end position="214"/>
    </location>
</feature>
<feature type="transmembrane region" description="Helical" evidence="1">
    <location>
        <begin position="151"/>
        <end position="170"/>
    </location>
</feature>
<feature type="transmembrane region" description="Helical" evidence="1">
    <location>
        <begin position="18"/>
        <end position="36"/>
    </location>
</feature>
<keyword evidence="1" id="KW-1133">Transmembrane helix</keyword>
<keyword evidence="3" id="KW-1185">Reference proteome</keyword>
<evidence type="ECO:0000256" key="1">
    <source>
        <dbReference type="SAM" id="Phobius"/>
    </source>
</evidence>
<keyword evidence="1" id="KW-0812">Transmembrane</keyword>
<feature type="transmembrane region" description="Helical" evidence="1">
    <location>
        <begin position="42"/>
        <end position="62"/>
    </location>
</feature>
<feature type="transmembrane region" description="Helical" evidence="1">
    <location>
        <begin position="123"/>
        <end position="144"/>
    </location>
</feature>
<name>A0ABS8E2G2_9ACTN</name>
<feature type="transmembrane region" description="Helical" evidence="1">
    <location>
        <begin position="82"/>
        <end position="108"/>
    </location>
</feature>
<comment type="caution">
    <text evidence="2">The sequence shown here is derived from an EMBL/GenBank/DDBJ whole genome shotgun (WGS) entry which is preliminary data.</text>
</comment>
<organism evidence="2 3">
    <name type="scientific">Streptomyces flavotricini</name>
    <dbReference type="NCBI Taxonomy" id="66888"/>
    <lineage>
        <taxon>Bacteria</taxon>
        <taxon>Bacillati</taxon>
        <taxon>Actinomycetota</taxon>
        <taxon>Actinomycetes</taxon>
        <taxon>Kitasatosporales</taxon>
        <taxon>Streptomycetaceae</taxon>
        <taxon>Streptomyces</taxon>
    </lineage>
</organism>
<accession>A0ABS8E2G2</accession>